<evidence type="ECO:0000256" key="10">
    <source>
        <dbReference type="ARBA" id="ARBA00030772"/>
    </source>
</evidence>
<keyword evidence="8" id="KW-0653">Protein transport</keyword>
<feature type="compositionally biased region" description="Low complexity" evidence="11">
    <location>
        <begin position="8"/>
        <end position="22"/>
    </location>
</feature>
<evidence type="ECO:0000256" key="7">
    <source>
        <dbReference type="ARBA" id="ARBA00022692"/>
    </source>
</evidence>
<comment type="similarity">
    <text evidence="2">Belongs to the GSP N family.</text>
</comment>
<evidence type="ECO:0000256" key="5">
    <source>
        <dbReference type="ARBA" id="ARBA00022475"/>
    </source>
</evidence>
<feature type="region of interest" description="Disordered" evidence="11">
    <location>
        <begin position="1"/>
        <end position="26"/>
    </location>
</feature>
<protein>
    <recommendedName>
        <fullName evidence="3">Type II secretion system protein N</fullName>
    </recommendedName>
    <alternativeName>
        <fullName evidence="10">General secretion pathway protein N</fullName>
    </alternativeName>
</protein>
<evidence type="ECO:0000256" key="9">
    <source>
        <dbReference type="ARBA" id="ARBA00023136"/>
    </source>
</evidence>
<dbReference type="GO" id="GO:0015627">
    <property type="term" value="C:type II protein secretion system complex"/>
    <property type="evidence" value="ECO:0007669"/>
    <property type="project" value="InterPro"/>
</dbReference>
<evidence type="ECO:0000256" key="1">
    <source>
        <dbReference type="ARBA" id="ARBA00004533"/>
    </source>
</evidence>
<dbReference type="GO" id="GO:0005886">
    <property type="term" value="C:plasma membrane"/>
    <property type="evidence" value="ECO:0007669"/>
    <property type="project" value="UniProtKB-SubCell"/>
</dbReference>
<organism evidence="13 14">
    <name type="scientific">Paracidovorax wautersii</name>
    <dbReference type="NCBI Taxonomy" id="1177982"/>
    <lineage>
        <taxon>Bacteria</taxon>
        <taxon>Pseudomonadati</taxon>
        <taxon>Pseudomonadota</taxon>
        <taxon>Betaproteobacteria</taxon>
        <taxon>Burkholderiales</taxon>
        <taxon>Comamonadaceae</taxon>
        <taxon>Paracidovorax</taxon>
    </lineage>
</organism>
<comment type="subcellular location">
    <subcellularLocation>
        <location evidence="1">Cell inner membrane</location>
    </subcellularLocation>
</comment>
<dbReference type="AlphaFoldDB" id="A0A7V8JQ97"/>
<dbReference type="GO" id="GO:0015628">
    <property type="term" value="P:protein secretion by the type II secretion system"/>
    <property type="evidence" value="ECO:0007669"/>
    <property type="project" value="InterPro"/>
</dbReference>
<keyword evidence="7 12" id="KW-0812">Transmembrane</keyword>
<evidence type="ECO:0000256" key="8">
    <source>
        <dbReference type="ARBA" id="ARBA00022927"/>
    </source>
</evidence>
<keyword evidence="4" id="KW-0813">Transport</keyword>
<reference evidence="14" key="1">
    <citation type="journal article" date="2020" name="MBio">
        <title>Horizontal gene transfer to a defensive symbiont with a reduced genome amongst a multipartite beetle microbiome.</title>
        <authorList>
            <person name="Waterworth S.C."/>
            <person name="Florez L.V."/>
            <person name="Rees E.R."/>
            <person name="Hertweck C."/>
            <person name="Kaltenpoth M."/>
            <person name="Kwan J.C."/>
        </authorList>
    </citation>
    <scope>NUCLEOTIDE SEQUENCE [LARGE SCALE GENOMIC DNA]</scope>
</reference>
<accession>A0A7V8JQ97</accession>
<dbReference type="Proteomes" id="UP000461670">
    <property type="component" value="Unassembled WGS sequence"/>
</dbReference>
<evidence type="ECO:0000256" key="12">
    <source>
        <dbReference type="SAM" id="Phobius"/>
    </source>
</evidence>
<evidence type="ECO:0000256" key="3">
    <source>
        <dbReference type="ARBA" id="ARBA00021563"/>
    </source>
</evidence>
<sequence>MQALSRSPRNAFPGARRAAPPRENTPAPARRLWPYALGGALLGAAATLVWQFPASWAVAWISAATQQRVLLLDARGTVWNGSAVLGVSGGAGSRDARLLPGRLSWQLGSTWWPGTSSPALQLQLDQACCLRQTARVLLRPVWGGSEFRLQGLDLQMPANLLEGLGTPWNTMALDGLLSVSAGQWSGRYAQGRLAQLGQARLQLQSITSPVTTLRPIGSYQIDLQSGDGQQPGPLRLSLQTLQGALQLSGEGELGGAGWRFKGDAGAAPEHRAALANVLNLIGTRNGPIVFTIRR</sequence>
<comment type="caution">
    <text evidence="13">The sequence shown here is derived from an EMBL/GenBank/DDBJ whole genome shotgun (WGS) entry which is preliminary data.</text>
</comment>
<evidence type="ECO:0000256" key="6">
    <source>
        <dbReference type="ARBA" id="ARBA00022519"/>
    </source>
</evidence>
<evidence type="ECO:0000313" key="13">
    <source>
        <dbReference type="EMBL" id="KAF1020934.1"/>
    </source>
</evidence>
<keyword evidence="9 12" id="KW-0472">Membrane</keyword>
<evidence type="ECO:0000256" key="2">
    <source>
        <dbReference type="ARBA" id="ARBA00007208"/>
    </source>
</evidence>
<dbReference type="Pfam" id="PF01203">
    <property type="entry name" value="T2SSN"/>
    <property type="match status" value="1"/>
</dbReference>
<dbReference type="EMBL" id="WNDQ01000028">
    <property type="protein sequence ID" value="KAF1020934.1"/>
    <property type="molecule type" value="Genomic_DNA"/>
</dbReference>
<proteinExistence type="inferred from homology"/>
<evidence type="ECO:0000256" key="11">
    <source>
        <dbReference type="SAM" id="MobiDB-lite"/>
    </source>
</evidence>
<evidence type="ECO:0000256" key="4">
    <source>
        <dbReference type="ARBA" id="ARBA00022448"/>
    </source>
</evidence>
<name>A0A7V8JQ97_9BURK</name>
<keyword evidence="12" id="KW-1133">Transmembrane helix</keyword>
<gene>
    <name evidence="13" type="ORF">GAK30_02213</name>
</gene>
<dbReference type="InterPro" id="IPR022792">
    <property type="entry name" value="T2SS_protein-GspN"/>
</dbReference>
<feature type="transmembrane region" description="Helical" evidence="12">
    <location>
        <begin position="32"/>
        <end position="52"/>
    </location>
</feature>
<keyword evidence="5" id="KW-1003">Cell membrane</keyword>
<evidence type="ECO:0000313" key="14">
    <source>
        <dbReference type="Proteomes" id="UP000461670"/>
    </source>
</evidence>
<keyword evidence="6" id="KW-0997">Cell inner membrane</keyword>